<evidence type="ECO:0000256" key="4">
    <source>
        <dbReference type="ARBA" id="ARBA00022553"/>
    </source>
</evidence>
<feature type="compositionally biased region" description="Polar residues" evidence="13">
    <location>
        <begin position="96"/>
        <end position="115"/>
    </location>
</feature>
<feature type="compositionally biased region" description="Low complexity" evidence="13">
    <location>
        <begin position="591"/>
        <end position="602"/>
    </location>
</feature>
<feature type="compositionally biased region" description="Basic and acidic residues" evidence="13">
    <location>
        <begin position="392"/>
        <end position="409"/>
    </location>
</feature>
<dbReference type="GO" id="GO:0015629">
    <property type="term" value="C:actin cytoskeleton"/>
    <property type="evidence" value="ECO:0007669"/>
    <property type="project" value="TreeGrafter"/>
</dbReference>
<keyword evidence="7" id="KW-0770">Synapse</keyword>
<keyword evidence="9" id="KW-0009">Actin-binding</keyword>
<gene>
    <name evidence="15" type="ORF">OFUS_LOCUS14100</name>
</gene>
<keyword evidence="16" id="KW-1185">Reference proteome</keyword>
<evidence type="ECO:0000256" key="3">
    <source>
        <dbReference type="ARBA" id="ARBA00022490"/>
    </source>
</evidence>
<feature type="compositionally biased region" description="Basic and acidic residues" evidence="13">
    <location>
        <begin position="1715"/>
        <end position="1753"/>
    </location>
</feature>
<feature type="region of interest" description="Disordered" evidence="13">
    <location>
        <begin position="1280"/>
        <end position="1308"/>
    </location>
</feature>
<feature type="compositionally biased region" description="Basic and acidic residues" evidence="13">
    <location>
        <begin position="1815"/>
        <end position="1835"/>
    </location>
</feature>
<feature type="coiled-coil region" evidence="12">
    <location>
        <begin position="935"/>
        <end position="1118"/>
    </location>
</feature>
<feature type="region of interest" description="Disordered" evidence="13">
    <location>
        <begin position="303"/>
        <end position="517"/>
    </location>
</feature>
<feature type="compositionally biased region" description="Polar residues" evidence="13">
    <location>
        <begin position="674"/>
        <end position="691"/>
    </location>
</feature>
<comment type="subcellular location">
    <subcellularLocation>
        <location evidence="1">Cytoplasm</location>
        <location evidence="1">Cytoskeleton</location>
    </subcellularLocation>
    <subcellularLocation>
        <location evidence="11">Synapse</location>
    </subcellularLocation>
</comment>
<feature type="compositionally biased region" description="Basic and acidic residues" evidence="13">
    <location>
        <begin position="1370"/>
        <end position="1394"/>
    </location>
</feature>
<accession>A0A8S4P6T7</accession>
<evidence type="ECO:0000256" key="8">
    <source>
        <dbReference type="ARBA" id="ARBA00023054"/>
    </source>
</evidence>
<evidence type="ECO:0000256" key="12">
    <source>
        <dbReference type="SAM" id="Coils"/>
    </source>
</evidence>
<feature type="compositionally biased region" description="Basic and acidic residues" evidence="13">
    <location>
        <begin position="1843"/>
        <end position="1900"/>
    </location>
</feature>
<keyword evidence="3" id="KW-0963">Cytoplasm</keyword>
<dbReference type="GO" id="GO:0014069">
    <property type="term" value="C:postsynaptic density"/>
    <property type="evidence" value="ECO:0007669"/>
    <property type="project" value="TreeGrafter"/>
</dbReference>
<feature type="compositionally biased region" description="Basic and acidic residues" evidence="13">
    <location>
        <begin position="489"/>
        <end position="510"/>
    </location>
</feature>
<dbReference type="Pfam" id="PF17817">
    <property type="entry name" value="PDZ_5"/>
    <property type="match status" value="1"/>
</dbReference>
<dbReference type="PANTHER" id="PTHR16154:SF6">
    <property type="entry name" value="SPINOPHILIN, ISOFORM J"/>
    <property type="match status" value="1"/>
</dbReference>
<dbReference type="GO" id="GO:0019722">
    <property type="term" value="P:calcium-mediated signaling"/>
    <property type="evidence" value="ECO:0007669"/>
    <property type="project" value="TreeGrafter"/>
</dbReference>
<dbReference type="GO" id="GO:0030425">
    <property type="term" value="C:dendrite"/>
    <property type="evidence" value="ECO:0007669"/>
    <property type="project" value="TreeGrafter"/>
</dbReference>
<feature type="compositionally biased region" description="Basic and acidic residues" evidence="13">
    <location>
        <begin position="123"/>
        <end position="136"/>
    </location>
</feature>
<dbReference type="PROSITE" id="PS50106">
    <property type="entry name" value="PDZ"/>
    <property type="match status" value="1"/>
</dbReference>
<feature type="compositionally biased region" description="Polar residues" evidence="13">
    <location>
        <begin position="535"/>
        <end position="547"/>
    </location>
</feature>
<evidence type="ECO:0000256" key="7">
    <source>
        <dbReference type="ARBA" id="ARBA00023018"/>
    </source>
</evidence>
<dbReference type="Gene3D" id="2.30.42.10">
    <property type="match status" value="1"/>
</dbReference>
<reference evidence="15" key="1">
    <citation type="submission" date="2022-03" db="EMBL/GenBank/DDBJ databases">
        <authorList>
            <person name="Martin C."/>
        </authorList>
    </citation>
    <scope>NUCLEOTIDE SEQUENCE</scope>
</reference>
<feature type="compositionally biased region" description="Basic and acidic residues" evidence="13">
    <location>
        <begin position="1629"/>
        <end position="1663"/>
    </location>
</feature>
<feature type="compositionally biased region" description="Basic and acidic residues" evidence="13">
    <location>
        <begin position="1600"/>
        <end position="1616"/>
    </location>
</feature>
<feature type="compositionally biased region" description="Basic and acidic residues" evidence="13">
    <location>
        <begin position="1485"/>
        <end position="1541"/>
    </location>
</feature>
<feature type="compositionally biased region" description="Polar residues" evidence="13">
    <location>
        <begin position="306"/>
        <end position="315"/>
    </location>
</feature>
<feature type="region of interest" description="Disordered" evidence="13">
    <location>
        <begin position="1150"/>
        <end position="1268"/>
    </location>
</feature>
<feature type="region of interest" description="Disordered" evidence="13">
    <location>
        <begin position="163"/>
        <end position="245"/>
    </location>
</feature>
<keyword evidence="4" id="KW-0597">Phosphoprotein</keyword>
<feature type="compositionally biased region" description="Basic and acidic residues" evidence="13">
    <location>
        <begin position="1677"/>
        <end position="1689"/>
    </location>
</feature>
<dbReference type="SMART" id="SM00228">
    <property type="entry name" value="PDZ"/>
    <property type="match status" value="1"/>
</dbReference>
<keyword evidence="2" id="KW-0217">Developmental protein</keyword>
<evidence type="ECO:0000313" key="15">
    <source>
        <dbReference type="EMBL" id="CAH1788604.1"/>
    </source>
</evidence>
<dbReference type="InterPro" id="IPR043446">
    <property type="entry name" value="Neurabin-like"/>
</dbReference>
<dbReference type="EMBL" id="CAIIXF020000007">
    <property type="protein sequence ID" value="CAH1788604.1"/>
    <property type="molecule type" value="Genomic_DNA"/>
</dbReference>
<evidence type="ECO:0000256" key="2">
    <source>
        <dbReference type="ARBA" id="ARBA00022473"/>
    </source>
</evidence>
<evidence type="ECO:0000256" key="10">
    <source>
        <dbReference type="ARBA" id="ARBA00023212"/>
    </source>
</evidence>
<feature type="region of interest" description="Disordered" evidence="13">
    <location>
        <begin position="1370"/>
        <end position="1784"/>
    </location>
</feature>
<evidence type="ECO:0000256" key="9">
    <source>
        <dbReference type="ARBA" id="ARBA00023203"/>
    </source>
</evidence>
<feature type="compositionally biased region" description="Basic and acidic residues" evidence="13">
    <location>
        <begin position="213"/>
        <end position="223"/>
    </location>
</feature>
<organism evidence="15 16">
    <name type="scientific">Owenia fusiformis</name>
    <name type="common">Polychaete worm</name>
    <dbReference type="NCBI Taxonomy" id="6347"/>
    <lineage>
        <taxon>Eukaryota</taxon>
        <taxon>Metazoa</taxon>
        <taxon>Spiralia</taxon>
        <taxon>Lophotrochozoa</taxon>
        <taxon>Annelida</taxon>
        <taxon>Polychaeta</taxon>
        <taxon>Sedentaria</taxon>
        <taxon>Canalipalpata</taxon>
        <taxon>Sabellida</taxon>
        <taxon>Oweniida</taxon>
        <taxon>Oweniidae</taxon>
        <taxon>Owenia</taxon>
    </lineage>
</organism>
<feature type="non-terminal residue" evidence="15">
    <location>
        <position position="1958"/>
    </location>
</feature>
<feature type="region of interest" description="Disordered" evidence="13">
    <location>
        <begin position="1812"/>
        <end position="1925"/>
    </location>
</feature>
<evidence type="ECO:0000313" key="16">
    <source>
        <dbReference type="Proteomes" id="UP000749559"/>
    </source>
</evidence>
<dbReference type="PANTHER" id="PTHR16154">
    <property type="entry name" value="NEURABIN"/>
    <property type="match status" value="1"/>
</dbReference>
<dbReference type="InterPro" id="IPR001478">
    <property type="entry name" value="PDZ"/>
</dbReference>
<feature type="compositionally biased region" description="Polar residues" evidence="13">
    <location>
        <begin position="621"/>
        <end position="632"/>
    </location>
</feature>
<feature type="compositionally biased region" description="Basic and acidic residues" evidence="13">
    <location>
        <begin position="324"/>
        <end position="369"/>
    </location>
</feature>
<name>A0A8S4P6T7_OWEFU</name>
<feature type="domain" description="PDZ" evidence="14">
    <location>
        <begin position="826"/>
        <end position="914"/>
    </location>
</feature>
<proteinExistence type="predicted"/>
<feature type="compositionally biased region" description="Basic and acidic residues" evidence="13">
    <location>
        <begin position="1570"/>
        <end position="1592"/>
    </location>
</feature>
<dbReference type="SUPFAM" id="SSF50156">
    <property type="entry name" value="PDZ domain-like"/>
    <property type="match status" value="1"/>
</dbReference>
<dbReference type="Proteomes" id="UP000749559">
    <property type="component" value="Unassembled WGS sequence"/>
</dbReference>
<feature type="compositionally biased region" description="Polar residues" evidence="13">
    <location>
        <begin position="229"/>
        <end position="242"/>
    </location>
</feature>
<evidence type="ECO:0000256" key="1">
    <source>
        <dbReference type="ARBA" id="ARBA00004245"/>
    </source>
</evidence>
<keyword evidence="8 12" id="KW-0175">Coiled coil</keyword>
<dbReference type="Pfam" id="PF00595">
    <property type="entry name" value="PDZ"/>
    <property type="match status" value="1"/>
</dbReference>
<keyword evidence="6" id="KW-0524">Neurogenesis</keyword>
<evidence type="ECO:0000256" key="13">
    <source>
        <dbReference type="SAM" id="MobiDB-lite"/>
    </source>
</evidence>
<feature type="compositionally biased region" description="Low complexity" evidence="13">
    <location>
        <begin position="179"/>
        <end position="196"/>
    </location>
</feature>
<evidence type="ECO:0000256" key="6">
    <source>
        <dbReference type="ARBA" id="ARBA00022902"/>
    </source>
</evidence>
<feature type="compositionally biased region" description="Polar residues" evidence="13">
    <location>
        <begin position="1435"/>
        <end position="1458"/>
    </location>
</feature>
<dbReference type="OrthoDB" id="62701at2759"/>
<feature type="compositionally biased region" description="Basic and acidic residues" evidence="13">
    <location>
        <begin position="1402"/>
        <end position="1427"/>
    </location>
</feature>
<feature type="compositionally biased region" description="Basic and acidic residues" evidence="13">
    <location>
        <begin position="1773"/>
        <end position="1784"/>
    </location>
</feature>
<dbReference type="GO" id="GO:0051015">
    <property type="term" value="F:actin filament binding"/>
    <property type="evidence" value="ECO:0007669"/>
    <property type="project" value="TreeGrafter"/>
</dbReference>
<sequence>MYGVVENRQALIADSRKRSGSNAGDLDDEKNQALNSLRQNYENSDDEGLNMLHPQEAYSVNIRDLKSRFQTGGSGGGDTRYLSNQPTGRATKPLQPVQNTRTDINTNMNVNSRNSPETKRKRVPDNERGRQAKRDNNTVNNSDDFKETSHVQRFNRTRALFHMMEQENKSKPVKNYTISSGRSASHSPSPATTPVRSPTPPVTPPPRAVSPSPKEKSRSRSASDETDPLITNNLGRTSSTGAINEDISSYKPKAFADPTSYLSGGYRSKSEWDLPKQQSENELENDVVMLPMKNRRALFEQKAVGNYSTNKTPAKTFTKPPNRFIKDAKEEEQTRHKAAAEPESTRPRSGSDTRPRYGSDPERFRRRTDSTNSSGPESPRPDIKPVMSDVIFKPKTETETKTKKVEKTFQKPVENNARPLLRRRKEKHEEEERQENERRKSREEIAENERRKSREEFAENERRKSREESAEQAAITNGHVTTKEPALASREKRLSKEDIQSSINKADDYWKSNYGEDPEDIDIVALLAKRRAERQTSAVSQSTTESVSSDDEGGLGSYSFNDELTPETPVKSTRPTRLGSLGDSKPDTIDSGLGSYRNSSSSADMLNQETDDPLSPMLSPTVESKASISLKMSKSEPEPPTSPTIRQTFKIPSPEPAETGELPSVGLSPVVEQITPSTPEDPPSYNSFRTSVDNKVDEQVASYREYLAQQHPEVRDFLNEKDDDSPFINQQLEDDFEDTAVNNQVQETEDGNIIWEVEGIPEVDPDAEFFPTAHKATRIKFSHDPIKVTTTHSPDEYDRRNEDIDPVAASAEYELEKRIERMDVFPVDLRKGGEGLGLSIIGMGVGAEAGLEKLGIFIKTLTPGGAAERDGRIQVNDQIIEVDGKSLVGVTQAYAASVLRNTSGTVKFMIGRDKNPEQSEVARLISQSLAQDKQRETVKQQRQEQLRKLQEQAEREKDELAELSRKNQEAVRLQEVQEAAMAQNPGGPSTEEMILLENSEAQKRHYEKRCEEMAKRLRETDEKLTQAQKEIAGYQDLLEGSQGEYIELERKLKSDYGTVERKYTKAKKIIKEYQKREKELSEATLQQTETGQQYETVVDSLKDRIQQLEKDLAEAQRAAGLPILIPTDQTPKTLPHIKPIAPIALASSLPPADISDVSSDDEDVSTPENPRCILKTSSNFVKQPQKKRKKIEAPKKSVSKPLGKIHDPVPKPGFKDKAAKKGLSIKVDDESSKTTSGRPLTKLEELKREIGLENPPSTPPSAKETKDTMSAIRAAFKEIEELEKGDRSKGKRTSNVLDKFGGEPEVKKEKKKLNFEDLCKQFPLDQSRRSVSPEPKFISDERKAWMKNKTPIKDKNLDKSISCENIKDVVTKMDNKKPNEPAGKKPAWIEDKTQTKALSSENIKEAVNKTDNVKPDTSPERKADTPPRKQKAYGRTSSLIDTSTAKKGFGRSTSLIENSENDLYDPESPSRKKRNSLFDSVFGRFQKDKSVEKDSIKTPLKDRQSLKDESQELIDKKSQKEQPKADELTENKVSKVAEPKSPKSPTSAKLGWLTDRFKPKNEVAPAPLVDKYKDPKSEKDVSKSPEMVKKNMDWTGKNNKKTEEPIEVSDVSKKNIEGPPTKKLGNITDKFDKQSTDNEQNIKKSDTDKRMDLKEVTGTKDVSKPPPKKLSGLMDRFQSDEKKIKDSVKDKKRSWGSKSEQSEKKQPEAPMTSIDKTKQVKVDDKKQPDKDGIIEVVDKRPAWMRNLDRREPKQLPYASPAPKRKAESMTAMKSKEDEVMKEKDKQLGESIENLSKELEDIKKEKPKLGGLMNRFEIDTSKSKSEKLNKKAEPNKKFGGIAEKFNKSQPKDDLRVSAESLDKIKDKVIPKKEDDAKKLGEISSKFDKSVGKNESKEELKPKKFGGLASRFESPATDKTDNVKTSKKKDDFIQKKFGGLASKFETPAPEKIDNIKAESD</sequence>
<evidence type="ECO:0000259" key="14">
    <source>
        <dbReference type="PROSITE" id="PS50106"/>
    </source>
</evidence>
<feature type="compositionally biased region" description="Basic and acidic residues" evidence="13">
    <location>
        <begin position="1204"/>
        <end position="1219"/>
    </location>
</feature>
<evidence type="ECO:0000256" key="11">
    <source>
        <dbReference type="ARBA" id="ARBA00034103"/>
    </source>
</evidence>
<feature type="compositionally biased region" description="Basic and acidic residues" evidence="13">
    <location>
        <begin position="1914"/>
        <end position="1925"/>
    </location>
</feature>
<protein>
    <recommendedName>
        <fullName evidence="14">PDZ domain-containing protein</fullName>
    </recommendedName>
</protein>
<feature type="compositionally biased region" description="Basic and acidic residues" evidence="13">
    <location>
        <begin position="1241"/>
        <end position="1251"/>
    </location>
</feature>
<feature type="compositionally biased region" description="Pro residues" evidence="13">
    <location>
        <begin position="197"/>
        <end position="208"/>
    </location>
</feature>
<feature type="compositionally biased region" description="Basic and acidic residues" evidence="13">
    <location>
        <begin position="427"/>
        <end position="469"/>
    </location>
</feature>
<feature type="region of interest" description="Disordered" evidence="13">
    <location>
        <begin position="68"/>
        <end position="151"/>
    </location>
</feature>
<dbReference type="GO" id="GO:0031175">
    <property type="term" value="P:neuron projection development"/>
    <property type="evidence" value="ECO:0007669"/>
    <property type="project" value="TreeGrafter"/>
</dbReference>
<dbReference type="FunFam" id="2.30.42.10:FF:000010">
    <property type="entry name" value="Neurabin-1 isoform 1"/>
    <property type="match status" value="1"/>
</dbReference>
<feature type="region of interest" description="Disordered" evidence="13">
    <location>
        <begin position="1"/>
        <end position="36"/>
    </location>
</feature>
<evidence type="ECO:0000256" key="5">
    <source>
        <dbReference type="ARBA" id="ARBA00022782"/>
    </source>
</evidence>
<dbReference type="GO" id="GO:0007015">
    <property type="term" value="P:actin filament organization"/>
    <property type="evidence" value="ECO:0007669"/>
    <property type="project" value="TreeGrafter"/>
</dbReference>
<dbReference type="GO" id="GO:0005737">
    <property type="term" value="C:cytoplasm"/>
    <property type="evidence" value="ECO:0007669"/>
    <property type="project" value="TreeGrafter"/>
</dbReference>
<feature type="region of interest" description="Disordered" evidence="13">
    <location>
        <begin position="531"/>
        <end position="692"/>
    </location>
</feature>
<dbReference type="InterPro" id="IPR036034">
    <property type="entry name" value="PDZ_sf"/>
</dbReference>
<comment type="caution">
    <text evidence="15">The sequence shown here is derived from an EMBL/GenBank/DDBJ whole genome shotgun (WGS) entry which is preliminary data.</text>
</comment>
<dbReference type="InterPro" id="IPR040645">
    <property type="entry name" value="Neurabin-1/2_PDZ"/>
</dbReference>
<keyword evidence="10" id="KW-0206">Cytoskeleton</keyword>
<dbReference type="CDD" id="cd06790">
    <property type="entry name" value="PDZ_neurabin-like"/>
    <property type="match status" value="1"/>
</dbReference>
<keyword evidence="5" id="KW-0221">Differentiation</keyword>